<keyword evidence="4" id="KW-1185">Reference proteome</keyword>
<dbReference type="PANTHER" id="PTHR43630:SF2">
    <property type="entry name" value="GLYCOSYLTRANSFERASE"/>
    <property type="match status" value="1"/>
</dbReference>
<protein>
    <submittedName>
        <fullName evidence="3">Glycosyltransferase family 2 protein</fullName>
    </submittedName>
</protein>
<dbReference type="RefSeq" id="WP_136013978.1">
    <property type="nucleotide sequence ID" value="NZ_CAJTBC010000009.1"/>
</dbReference>
<dbReference type="SUPFAM" id="SSF53448">
    <property type="entry name" value="Nucleotide-diphospho-sugar transferases"/>
    <property type="match status" value="1"/>
</dbReference>
<dbReference type="Pfam" id="PF00535">
    <property type="entry name" value="Glycos_transf_2"/>
    <property type="match status" value="1"/>
</dbReference>
<name>A0A4S2AXX7_9BACE</name>
<dbReference type="EMBL" id="SRZA01000015">
    <property type="protein sequence ID" value="TGY06193.1"/>
    <property type="molecule type" value="Genomic_DNA"/>
</dbReference>
<comment type="caution">
    <text evidence="3">The sequence shown here is derived from an EMBL/GenBank/DDBJ whole genome shotgun (WGS) entry which is preliminary data.</text>
</comment>
<dbReference type="Gene3D" id="3.90.550.10">
    <property type="entry name" value="Spore Coat Polysaccharide Biosynthesis Protein SpsA, Chain A"/>
    <property type="match status" value="1"/>
</dbReference>
<evidence type="ECO:0000313" key="4">
    <source>
        <dbReference type="Proteomes" id="UP000305751"/>
    </source>
</evidence>
<dbReference type="PANTHER" id="PTHR43630">
    <property type="entry name" value="POLY-BETA-1,6-N-ACETYL-D-GLUCOSAMINE SYNTHASE"/>
    <property type="match status" value="1"/>
</dbReference>
<dbReference type="Proteomes" id="UP000305751">
    <property type="component" value="Unassembled WGS sequence"/>
</dbReference>
<dbReference type="AlphaFoldDB" id="A0A4S2AXX7"/>
<dbReference type="InterPro" id="IPR029044">
    <property type="entry name" value="Nucleotide-diphossugar_trans"/>
</dbReference>
<sequence length="298" mass="35197">MDSIAFIILTYNEERHIARCLQSLMPFGHELLVIDSFSTDDTCRIAEKLGAKVYQHPFKNQAQQFNWALENCPIESGWIWRVDADEYISADLGERVMNTIQTCGANINGIYVNKRIVFMGRPLMHGGWYPAPQIKVIRKGFGASEKKWMDEHLIVFSGDTVYIDGDQTDENLNDMAWWSHKHVNYAYREAINMLMMAYGIDTDTDTVKPDLWGNGVERKRWFKIKYARAPLFLRPFAIFFIRYVLKGGFLDGRQGFIWYILQSFWYRMLVDVYIWEIKRACRWKKEAVKEYIRRYVSE</sequence>
<feature type="domain" description="Glycosyltransferase 2-like" evidence="2">
    <location>
        <begin position="6"/>
        <end position="105"/>
    </location>
</feature>
<accession>A0A4S2AXX7</accession>
<dbReference type="GO" id="GO:0016740">
    <property type="term" value="F:transferase activity"/>
    <property type="evidence" value="ECO:0007669"/>
    <property type="project" value="UniProtKB-KW"/>
</dbReference>
<comment type="similarity">
    <text evidence="1">Belongs to the glycosyltransferase 2 family. WaaE/KdtX subfamily.</text>
</comment>
<proteinExistence type="inferred from homology"/>
<evidence type="ECO:0000259" key="2">
    <source>
        <dbReference type="Pfam" id="PF00535"/>
    </source>
</evidence>
<dbReference type="InterPro" id="IPR001173">
    <property type="entry name" value="Glyco_trans_2-like"/>
</dbReference>
<gene>
    <name evidence="3" type="ORF">E5356_07230</name>
</gene>
<evidence type="ECO:0000313" key="3">
    <source>
        <dbReference type="EMBL" id="TGY06193.1"/>
    </source>
</evidence>
<organism evidence="3 4">
    <name type="scientific">Bacteroides acidifaciens</name>
    <dbReference type="NCBI Taxonomy" id="85831"/>
    <lineage>
        <taxon>Bacteria</taxon>
        <taxon>Pseudomonadati</taxon>
        <taxon>Bacteroidota</taxon>
        <taxon>Bacteroidia</taxon>
        <taxon>Bacteroidales</taxon>
        <taxon>Bacteroidaceae</taxon>
        <taxon>Bacteroides</taxon>
    </lineage>
</organism>
<reference evidence="3 4" key="1">
    <citation type="submission" date="2019-04" db="EMBL/GenBank/DDBJ databases">
        <title>Microbes associate with the intestines of laboratory mice.</title>
        <authorList>
            <person name="Navarre W."/>
            <person name="Wong E."/>
            <person name="Huang K."/>
            <person name="Tropini C."/>
            <person name="Ng K."/>
            <person name="Yu B."/>
        </authorList>
    </citation>
    <scope>NUCLEOTIDE SEQUENCE [LARGE SCALE GENOMIC DNA]</scope>
    <source>
        <strain evidence="3 4">NM70_E10</strain>
    </source>
</reference>
<dbReference type="CDD" id="cd02511">
    <property type="entry name" value="Beta4Glucosyltransferase"/>
    <property type="match status" value="1"/>
</dbReference>
<evidence type="ECO:0000256" key="1">
    <source>
        <dbReference type="ARBA" id="ARBA00038494"/>
    </source>
</evidence>
<keyword evidence="3" id="KW-0808">Transferase</keyword>